<name>A0A5C4V679_9ACTN</name>
<comment type="caution">
    <text evidence="1">The sequence shown here is derived from an EMBL/GenBank/DDBJ whole genome shotgun (WGS) entry which is preliminary data.</text>
</comment>
<protein>
    <submittedName>
        <fullName evidence="1">Uncharacterized protein</fullName>
    </submittedName>
</protein>
<accession>A0A5C4V679</accession>
<dbReference type="AlphaFoldDB" id="A0A5C4V679"/>
<sequence>MPDALPAFEHLWATLEAERAAWEKAKPAYRQRIEDNDATLHAVKSNVQDALDALAASKHGPPITQDMIRAAAARARRRFRRSRITDALRGRPAPTIPECAHDDVVEVVSAGEVVAGLCQGCGEQLTAAWLTCQHQCVDRPYVDPEAISWPEIGHSVRLAIHQCPDCETTWWQPVTIAEWVRWL</sequence>
<evidence type="ECO:0000313" key="1">
    <source>
        <dbReference type="EMBL" id="KAB8186900.1"/>
    </source>
</evidence>
<dbReference type="RefSeq" id="WP_139637564.1">
    <property type="nucleotide sequence ID" value="NZ_VDLX02000028.1"/>
</dbReference>
<proteinExistence type="predicted"/>
<dbReference type="EMBL" id="VDLX02000028">
    <property type="protein sequence ID" value="KAB8186900.1"/>
    <property type="molecule type" value="Genomic_DNA"/>
</dbReference>
<dbReference type="Proteomes" id="UP000312512">
    <property type="component" value="Unassembled WGS sequence"/>
</dbReference>
<reference evidence="1 2" key="1">
    <citation type="submission" date="2019-10" db="EMBL/GenBank/DDBJ databases">
        <title>Nonomuraea sp. nov., isolated from Phyllanthus amarus.</title>
        <authorList>
            <person name="Klykleung N."/>
            <person name="Tanasupawat S."/>
        </authorList>
    </citation>
    <scope>NUCLEOTIDE SEQUENCE [LARGE SCALE GENOMIC DNA]</scope>
    <source>
        <strain evidence="1 2">PA1-10</strain>
    </source>
</reference>
<gene>
    <name evidence="1" type="ORF">FH608_046265</name>
</gene>
<organism evidence="1 2">
    <name type="scientific">Nonomuraea phyllanthi</name>
    <dbReference type="NCBI Taxonomy" id="2219224"/>
    <lineage>
        <taxon>Bacteria</taxon>
        <taxon>Bacillati</taxon>
        <taxon>Actinomycetota</taxon>
        <taxon>Actinomycetes</taxon>
        <taxon>Streptosporangiales</taxon>
        <taxon>Streptosporangiaceae</taxon>
        <taxon>Nonomuraea</taxon>
    </lineage>
</organism>
<keyword evidence="2" id="KW-1185">Reference proteome</keyword>
<evidence type="ECO:0000313" key="2">
    <source>
        <dbReference type="Proteomes" id="UP000312512"/>
    </source>
</evidence>